<dbReference type="SUPFAM" id="SSF56112">
    <property type="entry name" value="Protein kinase-like (PK-like)"/>
    <property type="match status" value="1"/>
</dbReference>
<evidence type="ECO:0000256" key="4">
    <source>
        <dbReference type="ARBA" id="ARBA00022840"/>
    </source>
</evidence>
<dbReference type="GO" id="GO:0005524">
    <property type="term" value="F:ATP binding"/>
    <property type="evidence" value="ECO:0007669"/>
    <property type="project" value="UniProtKB-KW"/>
</dbReference>
<dbReference type="RefSeq" id="WP_184983389.1">
    <property type="nucleotide sequence ID" value="NZ_JACHIU010000001.1"/>
</dbReference>
<feature type="region of interest" description="Disordered" evidence="5">
    <location>
        <begin position="277"/>
        <end position="327"/>
    </location>
</feature>
<feature type="domain" description="Protein kinase" evidence="6">
    <location>
        <begin position="18"/>
        <end position="271"/>
    </location>
</feature>
<dbReference type="PANTHER" id="PTHR43289:SF34">
    <property type="entry name" value="SERINE_THREONINE-PROTEIN KINASE YBDM-RELATED"/>
    <property type="match status" value="1"/>
</dbReference>
<gene>
    <name evidence="7" type="ORF">BJ992_004102</name>
</gene>
<keyword evidence="4" id="KW-0067">ATP-binding</keyword>
<proteinExistence type="predicted"/>
<dbReference type="Pfam" id="PF00069">
    <property type="entry name" value="Pkinase"/>
    <property type="match status" value="1"/>
</dbReference>
<feature type="region of interest" description="Disordered" evidence="5">
    <location>
        <begin position="481"/>
        <end position="530"/>
    </location>
</feature>
<protein>
    <submittedName>
        <fullName evidence="7">Putative Ser/Thr protein kinase</fullName>
    </submittedName>
</protein>
<evidence type="ECO:0000256" key="1">
    <source>
        <dbReference type="ARBA" id="ARBA00022679"/>
    </source>
</evidence>
<evidence type="ECO:0000256" key="2">
    <source>
        <dbReference type="ARBA" id="ARBA00022741"/>
    </source>
</evidence>
<name>A0A7X0IG85_9ACTN</name>
<dbReference type="InterPro" id="IPR011009">
    <property type="entry name" value="Kinase-like_dom_sf"/>
</dbReference>
<comment type="caution">
    <text evidence="7">The sequence shown here is derived from an EMBL/GenBank/DDBJ whole genome shotgun (WGS) entry which is preliminary data.</text>
</comment>
<dbReference type="Gene3D" id="1.10.510.10">
    <property type="entry name" value="Transferase(Phosphotransferase) domain 1"/>
    <property type="match status" value="1"/>
</dbReference>
<evidence type="ECO:0000313" key="8">
    <source>
        <dbReference type="Proteomes" id="UP000555564"/>
    </source>
</evidence>
<dbReference type="CDD" id="cd14014">
    <property type="entry name" value="STKc_PknB_like"/>
    <property type="match status" value="1"/>
</dbReference>
<dbReference type="Proteomes" id="UP000555564">
    <property type="component" value="Unassembled WGS sequence"/>
</dbReference>
<organism evidence="7 8">
    <name type="scientific">Sphaerisporangium rubeum</name>
    <dbReference type="NCBI Taxonomy" id="321317"/>
    <lineage>
        <taxon>Bacteria</taxon>
        <taxon>Bacillati</taxon>
        <taxon>Actinomycetota</taxon>
        <taxon>Actinomycetes</taxon>
        <taxon>Streptosporangiales</taxon>
        <taxon>Streptosporangiaceae</taxon>
        <taxon>Sphaerisporangium</taxon>
    </lineage>
</organism>
<keyword evidence="2" id="KW-0547">Nucleotide-binding</keyword>
<dbReference type="EMBL" id="JACHIU010000001">
    <property type="protein sequence ID" value="MBB6474671.1"/>
    <property type="molecule type" value="Genomic_DNA"/>
</dbReference>
<evidence type="ECO:0000256" key="5">
    <source>
        <dbReference type="SAM" id="MobiDB-lite"/>
    </source>
</evidence>
<keyword evidence="8" id="KW-1185">Reference proteome</keyword>
<dbReference type="Gene3D" id="2.120.10.30">
    <property type="entry name" value="TolB, C-terminal domain"/>
    <property type="match status" value="1"/>
</dbReference>
<dbReference type="SUPFAM" id="SSF69304">
    <property type="entry name" value="Tricorn protease N-terminal domain"/>
    <property type="match status" value="1"/>
</dbReference>
<dbReference type="PANTHER" id="PTHR43289">
    <property type="entry name" value="MITOGEN-ACTIVATED PROTEIN KINASE KINASE KINASE 20-RELATED"/>
    <property type="match status" value="1"/>
</dbReference>
<keyword evidence="1" id="KW-0808">Transferase</keyword>
<evidence type="ECO:0000256" key="3">
    <source>
        <dbReference type="ARBA" id="ARBA00022777"/>
    </source>
</evidence>
<evidence type="ECO:0000313" key="7">
    <source>
        <dbReference type="EMBL" id="MBB6474671.1"/>
    </source>
</evidence>
<dbReference type="PROSITE" id="PS50011">
    <property type="entry name" value="PROTEIN_KINASE_DOM"/>
    <property type="match status" value="1"/>
</dbReference>
<dbReference type="Gene3D" id="3.30.200.20">
    <property type="entry name" value="Phosphorylase Kinase, domain 1"/>
    <property type="match status" value="1"/>
</dbReference>
<dbReference type="AlphaFoldDB" id="A0A7X0IG85"/>
<evidence type="ECO:0000259" key="6">
    <source>
        <dbReference type="PROSITE" id="PS50011"/>
    </source>
</evidence>
<feature type="region of interest" description="Disordered" evidence="5">
    <location>
        <begin position="340"/>
        <end position="446"/>
    </location>
</feature>
<accession>A0A7X0IG85</accession>
<sequence length="828" mass="86537">MSNPVPLRPGDPERVGEYTLSSRLGEGGQGVVYLGRSPAGAPVAVKLLRSDLAQNEEALARFVREVSTAERVATFCTAQVIETGVAGHRPYIVSEYIDGPTLDAVVEDDGPRRGAALYRLAIGTVTALVAIHQAGIVHRDFKPSNVLLAADGPRVIDFGIAKALDKTSTLTSMVVGTPAYMTPEQLAGQQAGPAADMFAWAGTMIFAATGDAPFGSDSLPAVFHRIMNIEPDLTAIEEPLRGIVAACLAKDAAARPAAGEVLMRLLGQPGAAAPSAMLAEGTAAAQPREPAGRRDPAAYEPPVPRPDSAPARREVPAQQHEPVAREQAPPFAAWARPLPAPHQQIPTRPLDTGPGAPGHPSGGSAPVTHPSGGLAPTRPAGQAPSGPPPQPYQHGQRQAGPPPGGHGPATPVPGAGGMPYPQGQAATVPAWQQGGPGGWPGTEVAPPPRRRAPLIAAAAAAAVLVVAGGGYLVVRGLSDPGGTAGRSPGPSSGAERSPTLPAGSADGGAEGVPSASPGGRATGAADPYTAAGDLPAATRQIKLPDSTIVLHENDADPIKLTAYTLDDGKQVYIRPHGQNSFSRTKKYFEYVVGSDGRAALGTNVTYTTDSYSTVALVDRTNGRSTTIRIAKAPVYPIYPQWSPDGSKILLSLNKAVGDSSEGWGFAIIDVARKTAKVVHITEKDVGRWSYFWRGDGQAVGTWALKGSTERIRFYDLGGTVLQTLLDVGSPLTVESDDVSPDGTQFMTRCTGSDQVCVWSVDGQERARVPFESERLIGWYDDRHIAGWRKTAGGYEAVVFDFQGTVKRLLATAKAGEYKKQYLRYTRGS</sequence>
<reference evidence="7 8" key="1">
    <citation type="submission" date="2020-08" db="EMBL/GenBank/DDBJ databases">
        <title>Sequencing the genomes of 1000 actinobacteria strains.</title>
        <authorList>
            <person name="Klenk H.-P."/>
        </authorList>
    </citation>
    <scope>NUCLEOTIDE SEQUENCE [LARGE SCALE GENOMIC DNA]</scope>
    <source>
        <strain evidence="7 8">DSM 44936</strain>
    </source>
</reference>
<dbReference type="PROSITE" id="PS00108">
    <property type="entry name" value="PROTEIN_KINASE_ST"/>
    <property type="match status" value="1"/>
</dbReference>
<dbReference type="GO" id="GO:0004674">
    <property type="term" value="F:protein serine/threonine kinase activity"/>
    <property type="evidence" value="ECO:0007669"/>
    <property type="project" value="TreeGrafter"/>
</dbReference>
<dbReference type="InterPro" id="IPR000719">
    <property type="entry name" value="Prot_kinase_dom"/>
</dbReference>
<dbReference type="InterPro" id="IPR011042">
    <property type="entry name" value="6-blade_b-propeller_TolB-like"/>
</dbReference>
<keyword evidence="3 7" id="KW-0418">Kinase</keyword>
<dbReference type="InterPro" id="IPR008271">
    <property type="entry name" value="Ser/Thr_kinase_AS"/>
</dbReference>